<evidence type="ECO:0000256" key="4">
    <source>
        <dbReference type="ARBA" id="ARBA00022679"/>
    </source>
</evidence>
<organism evidence="11 12">
    <name type="scientific">Mongoliitalea lutea</name>
    <dbReference type="NCBI Taxonomy" id="849756"/>
    <lineage>
        <taxon>Bacteria</taxon>
        <taxon>Pseudomonadati</taxon>
        <taxon>Bacteroidota</taxon>
        <taxon>Cytophagia</taxon>
        <taxon>Cytophagales</taxon>
        <taxon>Cyclobacteriaceae</taxon>
        <taxon>Mongoliitalea</taxon>
    </lineage>
</organism>
<dbReference type="PROSITE" id="PS50109">
    <property type="entry name" value="HIS_KIN"/>
    <property type="match status" value="1"/>
</dbReference>
<keyword evidence="5" id="KW-0547">Nucleotide-binding</keyword>
<evidence type="ECO:0000259" key="10">
    <source>
        <dbReference type="PROSITE" id="PS50109"/>
    </source>
</evidence>
<dbReference type="PANTHER" id="PTHR24421:SF10">
    <property type="entry name" value="NITRATE_NITRITE SENSOR PROTEIN NARQ"/>
    <property type="match status" value="1"/>
</dbReference>
<dbReference type="Pfam" id="PF07730">
    <property type="entry name" value="HisKA_3"/>
    <property type="match status" value="1"/>
</dbReference>
<dbReference type="Gene3D" id="1.25.40.10">
    <property type="entry name" value="Tetratricopeptide repeat domain"/>
    <property type="match status" value="2"/>
</dbReference>
<dbReference type="AlphaFoldDB" id="A0A8J3CYZ1"/>
<gene>
    <name evidence="11" type="ORF">GCM10008106_27340</name>
</gene>
<evidence type="ECO:0000256" key="2">
    <source>
        <dbReference type="ARBA" id="ARBA00012438"/>
    </source>
</evidence>
<dbReference type="Gene3D" id="1.20.5.1930">
    <property type="match status" value="1"/>
</dbReference>
<evidence type="ECO:0000256" key="7">
    <source>
        <dbReference type="ARBA" id="ARBA00022840"/>
    </source>
</evidence>
<protein>
    <recommendedName>
        <fullName evidence="2">histidine kinase</fullName>
        <ecNumber evidence="2">2.7.13.3</ecNumber>
    </recommendedName>
</protein>
<dbReference type="InterPro" id="IPR036890">
    <property type="entry name" value="HATPase_C_sf"/>
</dbReference>
<dbReference type="InterPro" id="IPR019734">
    <property type="entry name" value="TPR_rpt"/>
</dbReference>
<comment type="caution">
    <text evidence="11">The sequence shown here is derived from an EMBL/GenBank/DDBJ whole genome shotgun (WGS) entry which is preliminary data.</text>
</comment>
<keyword evidence="12" id="KW-1185">Reference proteome</keyword>
<dbReference type="GO" id="GO:0000155">
    <property type="term" value="F:phosphorelay sensor kinase activity"/>
    <property type="evidence" value="ECO:0007669"/>
    <property type="project" value="InterPro"/>
</dbReference>
<dbReference type="Pfam" id="PF02518">
    <property type="entry name" value="HATPase_c"/>
    <property type="match status" value="1"/>
</dbReference>
<dbReference type="Pfam" id="PF13374">
    <property type="entry name" value="TPR_10"/>
    <property type="match status" value="1"/>
</dbReference>
<reference evidence="11" key="1">
    <citation type="journal article" date="2014" name="Int. J. Syst. Evol. Microbiol.">
        <title>Complete genome sequence of Corynebacterium casei LMG S-19264T (=DSM 44701T), isolated from a smear-ripened cheese.</title>
        <authorList>
            <consortium name="US DOE Joint Genome Institute (JGI-PGF)"/>
            <person name="Walter F."/>
            <person name="Albersmeier A."/>
            <person name="Kalinowski J."/>
            <person name="Ruckert C."/>
        </authorList>
    </citation>
    <scope>NUCLEOTIDE SEQUENCE</scope>
    <source>
        <strain evidence="11">KCTC 23224</strain>
    </source>
</reference>
<accession>A0A8J3CYZ1</accession>
<dbReference type="PANTHER" id="PTHR24421">
    <property type="entry name" value="NITRATE/NITRITE SENSOR PROTEIN NARX-RELATED"/>
    <property type="match status" value="1"/>
</dbReference>
<evidence type="ECO:0000256" key="6">
    <source>
        <dbReference type="ARBA" id="ARBA00022777"/>
    </source>
</evidence>
<proteinExistence type="predicted"/>
<dbReference type="InterPro" id="IPR011712">
    <property type="entry name" value="Sig_transdc_His_kin_sub3_dim/P"/>
</dbReference>
<keyword evidence="7" id="KW-0067">ATP-binding</keyword>
<dbReference type="CDD" id="cd16917">
    <property type="entry name" value="HATPase_UhpB-NarQ-NarX-like"/>
    <property type="match status" value="1"/>
</dbReference>
<feature type="transmembrane region" description="Helical" evidence="9">
    <location>
        <begin position="344"/>
        <end position="364"/>
    </location>
</feature>
<dbReference type="RefSeq" id="WP_189583675.1">
    <property type="nucleotide sequence ID" value="NZ_BMYF01000017.1"/>
</dbReference>
<reference evidence="11" key="2">
    <citation type="submission" date="2020-09" db="EMBL/GenBank/DDBJ databases">
        <authorList>
            <person name="Sun Q."/>
            <person name="Kim S."/>
        </authorList>
    </citation>
    <scope>NUCLEOTIDE SEQUENCE</scope>
    <source>
        <strain evidence="11">KCTC 23224</strain>
    </source>
</reference>
<dbReference type="GO" id="GO:0046983">
    <property type="term" value="F:protein dimerization activity"/>
    <property type="evidence" value="ECO:0007669"/>
    <property type="project" value="InterPro"/>
</dbReference>
<evidence type="ECO:0000313" key="12">
    <source>
        <dbReference type="Proteomes" id="UP000642809"/>
    </source>
</evidence>
<dbReference type="SUPFAM" id="SSF48452">
    <property type="entry name" value="TPR-like"/>
    <property type="match status" value="2"/>
</dbReference>
<feature type="domain" description="Histidine kinase" evidence="10">
    <location>
        <begin position="507"/>
        <end position="597"/>
    </location>
</feature>
<name>A0A8J3CYZ1_9BACT</name>
<dbReference type="InterPro" id="IPR005467">
    <property type="entry name" value="His_kinase_dom"/>
</dbReference>
<dbReference type="EC" id="2.7.13.3" evidence="2"/>
<evidence type="ECO:0000256" key="8">
    <source>
        <dbReference type="ARBA" id="ARBA00023012"/>
    </source>
</evidence>
<dbReference type="InterPro" id="IPR050482">
    <property type="entry name" value="Sensor_HK_TwoCompSys"/>
</dbReference>
<keyword evidence="4" id="KW-0808">Transferase</keyword>
<dbReference type="GO" id="GO:0016020">
    <property type="term" value="C:membrane"/>
    <property type="evidence" value="ECO:0007669"/>
    <property type="project" value="InterPro"/>
</dbReference>
<keyword evidence="6" id="KW-0418">Kinase</keyword>
<evidence type="ECO:0000256" key="9">
    <source>
        <dbReference type="SAM" id="Phobius"/>
    </source>
</evidence>
<comment type="catalytic activity">
    <reaction evidence="1">
        <text>ATP + protein L-histidine = ADP + protein N-phospho-L-histidine.</text>
        <dbReference type="EC" id="2.7.13.3"/>
    </reaction>
</comment>
<keyword evidence="9" id="KW-1133">Transmembrane helix</keyword>
<dbReference type="SMART" id="SM00028">
    <property type="entry name" value="TPR"/>
    <property type="match status" value="4"/>
</dbReference>
<dbReference type="InterPro" id="IPR003594">
    <property type="entry name" value="HATPase_dom"/>
</dbReference>
<dbReference type="Gene3D" id="3.30.565.10">
    <property type="entry name" value="Histidine kinase-like ATPase, C-terminal domain"/>
    <property type="match status" value="1"/>
</dbReference>
<dbReference type="InterPro" id="IPR011990">
    <property type="entry name" value="TPR-like_helical_dom_sf"/>
</dbReference>
<dbReference type="Proteomes" id="UP000642809">
    <property type="component" value="Unassembled WGS sequence"/>
</dbReference>
<evidence type="ECO:0000313" key="11">
    <source>
        <dbReference type="EMBL" id="GHB44791.1"/>
    </source>
</evidence>
<keyword evidence="3" id="KW-0597">Phosphoprotein</keyword>
<dbReference type="SUPFAM" id="SSF55874">
    <property type="entry name" value="ATPase domain of HSP90 chaperone/DNA topoisomerase II/histidine kinase"/>
    <property type="match status" value="1"/>
</dbReference>
<dbReference type="GO" id="GO:0005524">
    <property type="term" value="F:ATP binding"/>
    <property type="evidence" value="ECO:0007669"/>
    <property type="project" value="UniProtKB-KW"/>
</dbReference>
<dbReference type="EMBL" id="BMYF01000017">
    <property type="protein sequence ID" value="GHB44791.1"/>
    <property type="molecule type" value="Genomic_DNA"/>
</dbReference>
<evidence type="ECO:0000256" key="3">
    <source>
        <dbReference type="ARBA" id="ARBA00022553"/>
    </source>
</evidence>
<sequence length="609" mass="70777">MLIWKLFFLPVSIIQAYAVEIEKTQTDSVSYWYEETERLWSARNYKLCLHSANHYLQLSEIVTQPANAALIARRASRSALNLGQFEEALQKAFLGLQWADLSKDPNLVAFQYADIAVIYHDFEEYENGVRYGKEGLSKAKFIGADTKHQAYILNGIAINFDDWGKPDSALYYHYKVLNLSPLPDSLDIQFTFNNIGNTLLKTKRLKEAEPFFWTSIHLAKRRDNFYNQSSSFTNLGQLYQHLGKNEEADRFFDSALVYAKLANSIEKLRDTYLDRSNFHKAIGEFQLALENKELYLQLRDSIYQIERLKTFSELEAQYQGKIKDQQIIEQEQEILLRKANFNRIVLISSFLFATIIFLTIIHFLNQNRFKKKQLLLEKEKEIQIKEVAINAALASQEEEKKRFAKDLHDGFGQLITSLKLRLHQLEHTNELESKVKVFEESEQLLNEMHQEIRQIAFNMMPETLVKHGLIPALKEFSSKINLLNALQIKIDAFEINDRLSEIQEISLYRIIQEWINNSLKYGSAKKMEVQLIRDEEEIRLMIEDDGDGFDTSQLTNSAGYGWKNIQSRVNILKGSIELDSQKGRKGNILLLYIPTNNYTSKSFIHDATN</sequence>
<evidence type="ECO:0000256" key="5">
    <source>
        <dbReference type="ARBA" id="ARBA00022741"/>
    </source>
</evidence>
<keyword evidence="8" id="KW-0902">Two-component regulatory system</keyword>
<evidence type="ECO:0000256" key="1">
    <source>
        <dbReference type="ARBA" id="ARBA00000085"/>
    </source>
</evidence>
<keyword evidence="9" id="KW-0472">Membrane</keyword>
<keyword evidence="9" id="KW-0812">Transmembrane</keyword>